<evidence type="ECO:0000313" key="6">
    <source>
        <dbReference type="EMBL" id="CAF2092332.1"/>
    </source>
</evidence>
<dbReference type="SMART" id="SM00448">
    <property type="entry name" value="REC"/>
    <property type="match status" value="1"/>
</dbReference>
<dbReference type="AlphaFoldDB" id="A0A819KUD3"/>
<sequence>MTKYILLVEDDPSIAEPLVFSLQREGWQVKWCNLAGQALTWLSENTCDFIILDVGLPDRDGFDLCRQIRQSHSTPLLFLTARNEEVERIIGLEIGADDYCTKPFSNREIISRIKAIWRRTDISQSGLQTTTASASDLQWGPWHFDVLKMLITYHGQPLQLTRYEMRMLETLLRAPERVWSRTQLMQQAWDHPDYSLERTVDSHIKTLRQKLKSVAPNEDPIKTHRSLGYSLSRG</sequence>
<dbReference type="EMBL" id="CAJNRG010007218">
    <property type="protein sequence ID" value="CAF2092332.1"/>
    <property type="molecule type" value="Genomic_DNA"/>
</dbReference>
<dbReference type="Proteomes" id="UP000663887">
    <property type="component" value="Unassembled WGS sequence"/>
</dbReference>
<dbReference type="GO" id="GO:0005829">
    <property type="term" value="C:cytosol"/>
    <property type="evidence" value="ECO:0007669"/>
    <property type="project" value="TreeGrafter"/>
</dbReference>
<feature type="modified residue" description="4-aspartylphosphate" evidence="2">
    <location>
        <position position="53"/>
    </location>
</feature>
<dbReference type="SUPFAM" id="SSF52172">
    <property type="entry name" value="CheY-like"/>
    <property type="match status" value="1"/>
</dbReference>
<organism evidence="7 8">
    <name type="scientific">Rotaria magnacalcarata</name>
    <dbReference type="NCBI Taxonomy" id="392030"/>
    <lineage>
        <taxon>Eukaryota</taxon>
        <taxon>Metazoa</taxon>
        <taxon>Spiralia</taxon>
        <taxon>Gnathifera</taxon>
        <taxon>Rotifera</taxon>
        <taxon>Eurotatoria</taxon>
        <taxon>Bdelloidea</taxon>
        <taxon>Philodinida</taxon>
        <taxon>Philodinidae</taxon>
        <taxon>Rotaria</taxon>
    </lineage>
</organism>
<dbReference type="GO" id="GO:0000976">
    <property type="term" value="F:transcription cis-regulatory region binding"/>
    <property type="evidence" value="ECO:0007669"/>
    <property type="project" value="TreeGrafter"/>
</dbReference>
<dbReference type="PROSITE" id="PS51755">
    <property type="entry name" value="OMPR_PHOB"/>
    <property type="match status" value="1"/>
</dbReference>
<evidence type="ECO:0000313" key="8">
    <source>
        <dbReference type="Proteomes" id="UP000663842"/>
    </source>
</evidence>
<protein>
    <recommendedName>
        <fullName evidence="9">Two-component system response regulator CreB</fullName>
    </recommendedName>
</protein>
<keyword evidence="2" id="KW-0597">Phosphoprotein</keyword>
<evidence type="ECO:0008006" key="9">
    <source>
        <dbReference type="Google" id="ProtNLM"/>
    </source>
</evidence>
<dbReference type="SUPFAM" id="SSF46894">
    <property type="entry name" value="C-terminal effector domain of the bipartite response regulators"/>
    <property type="match status" value="1"/>
</dbReference>
<gene>
    <name evidence="7" type="ORF">UXM345_LOCUS13441</name>
    <name evidence="6" type="ORF">XDN619_LOCUS16882</name>
</gene>
<feature type="domain" description="OmpR/PhoB-type" evidence="5">
    <location>
        <begin position="134"/>
        <end position="233"/>
    </location>
</feature>
<dbReference type="InterPro" id="IPR039420">
    <property type="entry name" value="WalR-like"/>
</dbReference>
<proteinExistence type="predicted"/>
<dbReference type="GO" id="GO:0032993">
    <property type="term" value="C:protein-DNA complex"/>
    <property type="evidence" value="ECO:0007669"/>
    <property type="project" value="TreeGrafter"/>
</dbReference>
<evidence type="ECO:0000259" key="5">
    <source>
        <dbReference type="PROSITE" id="PS51755"/>
    </source>
</evidence>
<dbReference type="GO" id="GO:0000156">
    <property type="term" value="F:phosphorelay response regulator activity"/>
    <property type="evidence" value="ECO:0007669"/>
    <property type="project" value="TreeGrafter"/>
</dbReference>
<dbReference type="PANTHER" id="PTHR48111:SF6">
    <property type="entry name" value="TRANSCRIPTIONAL REGULATORY PROTEIN CREB"/>
    <property type="match status" value="1"/>
</dbReference>
<dbReference type="Gene3D" id="1.10.10.10">
    <property type="entry name" value="Winged helix-like DNA-binding domain superfamily/Winged helix DNA-binding domain"/>
    <property type="match status" value="1"/>
</dbReference>
<evidence type="ECO:0000256" key="3">
    <source>
        <dbReference type="PROSITE-ProRule" id="PRU01091"/>
    </source>
</evidence>
<dbReference type="InterPro" id="IPR011006">
    <property type="entry name" value="CheY-like_superfamily"/>
</dbReference>
<dbReference type="Gene3D" id="3.40.50.2300">
    <property type="match status" value="1"/>
</dbReference>
<dbReference type="InterPro" id="IPR001867">
    <property type="entry name" value="OmpR/PhoB-type_DNA-bd"/>
</dbReference>
<dbReference type="PROSITE" id="PS50110">
    <property type="entry name" value="RESPONSE_REGULATORY"/>
    <property type="match status" value="1"/>
</dbReference>
<feature type="DNA-binding region" description="OmpR/PhoB-type" evidence="3">
    <location>
        <begin position="134"/>
        <end position="233"/>
    </location>
</feature>
<dbReference type="GO" id="GO:0006355">
    <property type="term" value="P:regulation of DNA-templated transcription"/>
    <property type="evidence" value="ECO:0007669"/>
    <property type="project" value="InterPro"/>
</dbReference>
<dbReference type="CDD" id="cd00383">
    <property type="entry name" value="trans_reg_C"/>
    <property type="match status" value="1"/>
</dbReference>
<dbReference type="SMART" id="SM00862">
    <property type="entry name" value="Trans_reg_C"/>
    <property type="match status" value="1"/>
</dbReference>
<dbReference type="Gene3D" id="6.10.250.690">
    <property type="match status" value="1"/>
</dbReference>
<evidence type="ECO:0000256" key="2">
    <source>
        <dbReference type="PROSITE-ProRule" id="PRU00169"/>
    </source>
</evidence>
<dbReference type="InterPro" id="IPR036388">
    <property type="entry name" value="WH-like_DNA-bd_sf"/>
</dbReference>
<accession>A0A819KUD3</accession>
<keyword evidence="1 3" id="KW-0238">DNA-binding</keyword>
<dbReference type="InterPro" id="IPR001789">
    <property type="entry name" value="Sig_transdc_resp-reg_receiver"/>
</dbReference>
<evidence type="ECO:0000313" key="7">
    <source>
        <dbReference type="EMBL" id="CAF3952878.1"/>
    </source>
</evidence>
<dbReference type="NCBIfam" id="NF008296">
    <property type="entry name" value="PRK11083.1"/>
    <property type="match status" value="1"/>
</dbReference>
<dbReference type="InterPro" id="IPR016032">
    <property type="entry name" value="Sig_transdc_resp-reg_C-effctor"/>
</dbReference>
<comment type="caution">
    <text evidence="7">The sequence shown here is derived from an EMBL/GenBank/DDBJ whole genome shotgun (WGS) entry which is preliminary data.</text>
</comment>
<evidence type="ECO:0000259" key="4">
    <source>
        <dbReference type="PROSITE" id="PS50110"/>
    </source>
</evidence>
<feature type="domain" description="Response regulatory" evidence="4">
    <location>
        <begin position="4"/>
        <end position="117"/>
    </location>
</feature>
<dbReference type="PANTHER" id="PTHR48111">
    <property type="entry name" value="REGULATOR OF RPOS"/>
    <property type="match status" value="1"/>
</dbReference>
<name>A0A819KUD3_9BILA</name>
<dbReference type="Proteomes" id="UP000663842">
    <property type="component" value="Unassembled WGS sequence"/>
</dbReference>
<dbReference type="Pfam" id="PF00486">
    <property type="entry name" value="Trans_reg_C"/>
    <property type="match status" value="1"/>
</dbReference>
<reference evidence="7" key="1">
    <citation type="submission" date="2021-02" db="EMBL/GenBank/DDBJ databases">
        <authorList>
            <person name="Nowell W R."/>
        </authorList>
    </citation>
    <scope>NUCLEOTIDE SEQUENCE</scope>
</reference>
<dbReference type="EMBL" id="CAJOBF010001457">
    <property type="protein sequence ID" value="CAF3952878.1"/>
    <property type="molecule type" value="Genomic_DNA"/>
</dbReference>
<evidence type="ECO:0000256" key="1">
    <source>
        <dbReference type="ARBA" id="ARBA00023125"/>
    </source>
</evidence>
<dbReference type="Pfam" id="PF00072">
    <property type="entry name" value="Response_reg"/>
    <property type="match status" value="1"/>
</dbReference>